<organism evidence="1 2">
    <name type="scientific">Thelonectria olida</name>
    <dbReference type="NCBI Taxonomy" id="1576542"/>
    <lineage>
        <taxon>Eukaryota</taxon>
        <taxon>Fungi</taxon>
        <taxon>Dikarya</taxon>
        <taxon>Ascomycota</taxon>
        <taxon>Pezizomycotina</taxon>
        <taxon>Sordariomycetes</taxon>
        <taxon>Hypocreomycetidae</taxon>
        <taxon>Hypocreales</taxon>
        <taxon>Nectriaceae</taxon>
        <taxon>Thelonectria</taxon>
    </lineage>
</organism>
<evidence type="ECO:0000313" key="1">
    <source>
        <dbReference type="EMBL" id="KAH6890321.1"/>
    </source>
</evidence>
<sequence length="176" mass="19214">MMISSCFLRSLASPGIAAVHKGLFPRLPTWSQPVEAFASPRCRVVAVAMATIPRFHVLALPDPPPSRYPCSFLTSSPPAGCYAQASRHLPALPTCVNGPERRVLMPGPCSLVPKLIDWTVDCGLQWATTCYSQLATVSMDCKWIEDVVASDCSRSPFSALSTPTLTPTFQRHRQQQ</sequence>
<dbReference type="AlphaFoldDB" id="A0A9P9AQV4"/>
<accession>A0A9P9AQV4</accession>
<keyword evidence="2" id="KW-1185">Reference proteome</keyword>
<dbReference type="EMBL" id="JAGPYM010000009">
    <property type="protein sequence ID" value="KAH6890321.1"/>
    <property type="molecule type" value="Genomic_DNA"/>
</dbReference>
<evidence type="ECO:0000313" key="2">
    <source>
        <dbReference type="Proteomes" id="UP000777438"/>
    </source>
</evidence>
<proteinExistence type="predicted"/>
<dbReference type="Proteomes" id="UP000777438">
    <property type="component" value="Unassembled WGS sequence"/>
</dbReference>
<protein>
    <submittedName>
        <fullName evidence="1">Uncharacterized protein</fullName>
    </submittedName>
</protein>
<comment type="caution">
    <text evidence="1">The sequence shown here is derived from an EMBL/GenBank/DDBJ whole genome shotgun (WGS) entry which is preliminary data.</text>
</comment>
<name>A0A9P9AQV4_9HYPO</name>
<reference evidence="1 2" key="1">
    <citation type="journal article" date="2021" name="Nat. Commun.">
        <title>Genetic determinants of endophytism in the Arabidopsis root mycobiome.</title>
        <authorList>
            <person name="Mesny F."/>
            <person name="Miyauchi S."/>
            <person name="Thiergart T."/>
            <person name="Pickel B."/>
            <person name="Atanasova L."/>
            <person name="Karlsson M."/>
            <person name="Huettel B."/>
            <person name="Barry K.W."/>
            <person name="Haridas S."/>
            <person name="Chen C."/>
            <person name="Bauer D."/>
            <person name="Andreopoulos W."/>
            <person name="Pangilinan J."/>
            <person name="LaButti K."/>
            <person name="Riley R."/>
            <person name="Lipzen A."/>
            <person name="Clum A."/>
            <person name="Drula E."/>
            <person name="Henrissat B."/>
            <person name="Kohler A."/>
            <person name="Grigoriev I.V."/>
            <person name="Martin F.M."/>
            <person name="Hacquard S."/>
        </authorList>
    </citation>
    <scope>NUCLEOTIDE SEQUENCE [LARGE SCALE GENOMIC DNA]</scope>
    <source>
        <strain evidence="1 2">MPI-CAGE-CH-0241</strain>
    </source>
</reference>
<gene>
    <name evidence="1" type="ORF">B0T10DRAFT_315985</name>
</gene>